<evidence type="ECO:0000313" key="5">
    <source>
        <dbReference type="EMBL" id="ABC45835.1"/>
    </source>
</evidence>
<comment type="function">
    <text evidence="2">Binds to DNA and alters its conformation. May be involved in regulation of gene expression, nucleoid organization and DNA protection.</text>
</comment>
<dbReference type="OrthoDB" id="9808738at2"/>
<dbReference type="HAMAP" id="MF_00274">
    <property type="entry name" value="DNA_YbaB_EbfC"/>
    <property type="match status" value="1"/>
</dbReference>
<dbReference type="EnsemblBacteria" id="ABC45835">
    <property type="protein sequence ID" value="ABC45835"/>
    <property type="gene ID" value="SRU_2556"/>
</dbReference>
<name>Q2RZH7_SALRD</name>
<dbReference type="Pfam" id="PF02575">
    <property type="entry name" value="YbaB_DNA_bd"/>
    <property type="match status" value="1"/>
</dbReference>
<dbReference type="Gene3D" id="3.30.1310.10">
    <property type="entry name" value="Nucleoid-associated protein YbaB-like domain"/>
    <property type="match status" value="1"/>
</dbReference>
<dbReference type="STRING" id="309807.SRU_2556"/>
<accession>Q2RZH7</accession>
<dbReference type="PATRIC" id="fig|309807.25.peg.2663"/>
<keyword evidence="6" id="KW-1185">Reference proteome</keyword>
<keyword evidence="2" id="KW-0963">Cytoplasm</keyword>
<evidence type="ECO:0000256" key="1">
    <source>
        <dbReference type="ARBA" id="ARBA00023125"/>
    </source>
</evidence>
<keyword evidence="1 2" id="KW-0238">DNA-binding</keyword>
<dbReference type="NCBIfam" id="TIGR00103">
    <property type="entry name" value="DNA_YbaB_EbfC"/>
    <property type="match status" value="1"/>
</dbReference>
<dbReference type="PANTHER" id="PTHR33449">
    <property type="entry name" value="NUCLEOID-ASSOCIATED PROTEIN YBAB"/>
    <property type="match status" value="1"/>
</dbReference>
<evidence type="ECO:0000256" key="2">
    <source>
        <dbReference type="HAMAP-Rule" id="MF_00274"/>
    </source>
</evidence>
<dbReference type="GO" id="GO:0043590">
    <property type="term" value="C:bacterial nucleoid"/>
    <property type="evidence" value="ECO:0007669"/>
    <property type="project" value="UniProtKB-UniRule"/>
</dbReference>
<feature type="coiled-coil region" evidence="3">
    <location>
        <begin position="73"/>
        <end position="100"/>
    </location>
</feature>
<dbReference type="KEGG" id="sru:SRU_2556"/>
<comment type="similarity">
    <text evidence="2">Belongs to the YbaB/EbfC family.</text>
</comment>
<evidence type="ECO:0000256" key="4">
    <source>
        <dbReference type="SAM" id="MobiDB-lite"/>
    </source>
</evidence>
<protein>
    <recommendedName>
        <fullName evidence="2">Nucleoid-associated protein SRU_2556</fullName>
    </recommendedName>
</protein>
<dbReference type="EMBL" id="CP000159">
    <property type="protein sequence ID" value="ABC45835.1"/>
    <property type="molecule type" value="Genomic_DNA"/>
</dbReference>
<feature type="region of interest" description="Disordered" evidence="4">
    <location>
        <begin position="1"/>
        <end position="53"/>
    </location>
</feature>
<dbReference type="GO" id="GO:0003677">
    <property type="term" value="F:DNA binding"/>
    <property type="evidence" value="ECO:0007669"/>
    <property type="project" value="UniProtKB-UniRule"/>
</dbReference>
<comment type="subcellular location">
    <subcellularLocation>
        <location evidence="2">Cytoplasm</location>
        <location evidence="2">Nucleoid</location>
    </subcellularLocation>
</comment>
<dbReference type="eggNOG" id="COG0718">
    <property type="taxonomic scope" value="Bacteria"/>
</dbReference>
<dbReference type="InterPro" id="IPR004401">
    <property type="entry name" value="YbaB/EbfC"/>
</dbReference>
<dbReference type="SUPFAM" id="SSF82607">
    <property type="entry name" value="YbaB-like"/>
    <property type="match status" value="1"/>
</dbReference>
<dbReference type="GO" id="GO:0005829">
    <property type="term" value="C:cytosol"/>
    <property type="evidence" value="ECO:0007669"/>
    <property type="project" value="TreeGrafter"/>
</dbReference>
<proteinExistence type="inferred from homology"/>
<gene>
    <name evidence="5" type="ordered locus">SRU_2556</name>
</gene>
<keyword evidence="3" id="KW-0175">Coiled coil</keyword>
<evidence type="ECO:0000256" key="3">
    <source>
        <dbReference type="SAM" id="Coils"/>
    </source>
</evidence>
<reference evidence="5 6" key="1">
    <citation type="journal article" date="2005" name="Proc. Natl. Acad. Sci. U.S.A.">
        <title>The genome of Salinibacter ruber: convergence and gene exchange among hyperhalophilic bacteria and archaea.</title>
        <authorList>
            <person name="Mongodin E.F."/>
            <person name="Nelson K.E."/>
            <person name="Daugherty S."/>
            <person name="Deboy R.T."/>
            <person name="Wister J."/>
            <person name="Khouri H."/>
            <person name="Weidman J."/>
            <person name="Walsh D.A."/>
            <person name="Papke R.T."/>
            <person name="Sanchez Perez G."/>
            <person name="Sharma A.K."/>
            <person name="Nesbo C.L."/>
            <person name="MacLeod D."/>
            <person name="Bapteste E."/>
            <person name="Doolittle W.F."/>
            <person name="Charlebois R.L."/>
            <person name="Legault B."/>
            <person name="Rodriguez-Valera F."/>
        </authorList>
    </citation>
    <scope>NUCLEOTIDE SEQUENCE [LARGE SCALE GENOMIC DNA]</scope>
    <source>
        <strain evidence="6">DSM 13855 / CECT 5946 / M31</strain>
    </source>
</reference>
<dbReference type="HOGENOM" id="CLU_1509547_0_0_10"/>
<dbReference type="PANTHER" id="PTHR33449:SF1">
    <property type="entry name" value="NUCLEOID-ASSOCIATED PROTEIN YBAB"/>
    <property type="match status" value="1"/>
</dbReference>
<sequence>MGPSRCGSGPAAPLGPHRGRRLRSGIGSARRPLHPFVQTRGHSRLPVNDPPSLRVFELRPPPSVMANPGGMNMQDMFGKMMEMQEKMNAAQDELADKTVTAEAGGGMVKVTANGAQEITGIEIDPEAVDPDDLELLEDLVIAGVNKALEDASDMAQEEMKDSMGGMLPQGMDLSQLGL</sequence>
<dbReference type="AlphaFoldDB" id="Q2RZH7"/>
<evidence type="ECO:0000313" key="6">
    <source>
        <dbReference type="Proteomes" id="UP000008674"/>
    </source>
</evidence>
<comment type="subunit">
    <text evidence="2">Homodimer.</text>
</comment>
<dbReference type="Proteomes" id="UP000008674">
    <property type="component" value="Chromosome"/>
</dbReference>
<organism evidence="5 6">
    <name type="scientific">Salinibacter ruber (strain DSM 13855 / M31)</name>
    <dbReference type="NCBI Taxonomy" id="309807"/>
    <lineage>
        <taxon>Bacteria</taxon>
        <taxon>Pseudomonadati</taxon>
        <taxon>Rhodothermota</taxon>
        <taxon>Rhodothermia</taxon>
        <taxon>Rhodothermales</taxon>
        <taxon>Salinibacteraceae</taxon>
        <taxon>Salinibacter</taxon>
    </lineage>
</organism>
<dbReference type="InterPro" id="IPR036894">
    <property type="entry name" value="YbaB-like_sf"/>
</dbReference>